<dbReference type="InterPro" id="IPR018171">
    <property type="entry name" value="Pept_tRNA_hydro_CS"/>
</dbReference>
<evidence type="ECO:0000256" key="1">
    <source>
        <dbReference type="ARBA" id="ARBA00013260"/>
    </source>
</evidence>
<dbReference type="GO" id="GO:0004045">
    <property type="term" value="F:peptidyl-tRNA hydrolase activity"/>
    <property type="evidence" value="ECO:0007669"/>
    <property type="project" value="UniProtKB-UniRule"/>
</dbReference>
<evidence type="ECO:0000313" key="12">
    <source>
        <dbReference type="Proteomes" id="UP000186785"/>
    </source>
</evidence>
<evidence type="ECO:0000256" key="5">
    <source>
        <dbReference type="ARBA" id="ARBA00038063"/>
    </source>
</evidence>
<evidence type="ECO:0000256" key="4">
    <source>
        <dbReference type="ARBA" id="ARBA00022884"/>
    </source>
</evidence>
<evidence type="ECO:0000256" key="7">
    <source>
        <dbReference type="ARBA" id="ARBA00050038"/>
    </source>
</evidence>
<organism evidence="11 12">
    <name type="scientific">Boudabousia liubingyangii</name>
    <dbReference type="NCBI Taxonomy" id="1921764"/>
    <lineage>
        <taxon>Bacteria</taxon>
        <taxon>Bacillati</taxon>
        <taxon>Actinomycetota</taxon>
        <taxon>Actinomycetes</taxon>
        <taxon>Actinomycetales</taxon>
        <taxon>Actinomycetaceae</taxon>
        <taxon>Boudabousia</taxon>
    </lineage>
</organism>
<feature type="active site" description="Proton acceptor" evidence="8">
    <location>
        <position position="23"/>
    </location>
</feature>
<feature type="site" description="Stabilizes the basic form of H active site to accept a proton" evidence="8">
    <location>
        <position position="102"/>
    </location>
</feature>
<keyword evidence="4 8" id="KW-0694">RNA-binding</keyword>
<proteinExistence type="inferred from homology"/>
<comment type="function">
    <text evidence="8">Catalyzes the release of premature peptidyl moieties from peptidyl-tRNA molecules trapped in stalled 50S ribosomal subunits, and thus maintains levels of free tRNAs and 50S ribosomes.</text>
</comment>
<dbReference type="PANTHER" id="PTHR17224">
    <property type="entry name" value="PEPTIDYL-TRNA HYDROLASE"/>
    <property type="match status" value="1"/>
</dbReference>
<dbReference type="SUPFAM" id="SSF53178">
    <property type="entry name" value="Peptidyl-tRNA hydrolase-like"/>
    <property type="match status" value="1"/>
</dbReference>
<dbReference type="PANTHER" id="PTHR17224:SF1">
    <property type="entry name" value="PEPTIDYL-TRNA HYDROLASE"/>
    <property type="match status" value="1"/>
</dbReference>
<comment type="catalytic activity">
    <reaction evidence="6 8 9">
        <text>an N-acyl-L-alpha-aminoacyl-tRNA + H2O = an N-acyl-L-amino acid + a tRNA + H(+)</text>
        <dbReference type="Rhea" id="RHEA:54448"/>
        <dbReference type="Rhea" id="RHEA-COMP:10123"/>
        <dbReference type="Rhea" id="RHEA-COMP:13883"/>
        <dbReference type="ChEBI" id="CHEBI:15377"/>
        <dbReference type="ChEBI" id="CHEBI:15378"/>
        <dbReference type="ChEBI" id="CHEBI:59874"/>
        <dbReference type="ChEBI" id="CHEBI:78442"/>
        <dbReference type="ChEBI" id="CHEBI:138191"/>
        <dbReference type="EC" id="3.1.1.29"/>
    </reaction>
</comment>
<comment type="subcellular location">
    <subcellularLocation>
        <location evidence="8">Cytoplasm</location>
    </subcellularLocation>
</comment>
<accession>A0A1Q5PJS3</accession>
<dbReference type="NCBIfam" id="TIGR00447">
    <property type="entry name" value="pth"/>
    <property type="match status" value="1"/>
</dbReference>
<keyword evidence="2 8" id="KW-0820">tRNA-binding</keyword>
<evidence type="ECO:0000313" key="11">
    <source>
        <dbReference type="EMBL" id="OKL46192.1"/>
    </source>
</evidence>
<evidence type="ECO:0000256" key="10">
    <source>
        <dbReference type="RuleBase" id="RU004320"/>
    </source>
</evidence>
<keyword evidence="8" id="KW-0963">Cytoplasm</keyword>
<gene>
    <name evidence="8" type="primary">pth</name>
    <name evidence="11" type="ORF">BSR29_08055</name>
</gene>
<dbReference type="FunFam" id="3.40.50.1470:FF:000001">
    <property type="entry name" value="Peptidyl-tRNA hydrolase"/>
    <property type="match status" value="1"/>
</dbReference>
<dbReference type="OrthoDB" id="9800507at2"/>
<dbReference type="RefSeq" id="WP_073709787.1">
    <property type="nucleotide sequence ID" value="NZ_MQSU01000004.1"/>
</dbReference>
<evidence type="ECO:0000256" key="2">
    <source>
        <dbReference type="ARBA" id="ARBA00022555"/>
    </source>
</evidence>
<dbReference type="STRING" id="1921764.BSR28_07350"/>
<dbReference type="InterPro" id="IPR001328">
    <property type="entry name" value="Pept_tRNA_hydro"/>
</dbReference>
<comment type="caution">
    <text evidence="11">The sequence shown here is derived from an EMBL/GenBank/DDBJ whole genome shotgun (WGS) entry which is preliminary data.</text>
</comment>
<dbReference type="EMBL" id="MQSV01000006">
    <property type="protein sequence ID" value="OKL46192.1"/>
    <property type="molecule type" value="Genomic_DNA"/>
</dbReference>
<dbReference type="GO" id="GO:0072344">
    <property type="term" value="P:rescue of stalled ribosome"/>
    <property type="evidence" value="ECO:0007669"/>
    <property type="project" value="UniProtKB-UniRule"/>
</dbReference>
<dbReference type="PROSITE" id="PS01195">
    <property type="entry name" value="PEPT_TRNA_HYDROL_1"/>
    <property type="match status" value="1"/>
</dbReference>
<dbReference type="EC" id="3.1.1.29" evidence="1 8"/>
<comment type="similarity">
    <text evidence="5 8 10">Belongs to the PTH family.</text>
</comment>
<sequence>MSDSPWLIIGLGNPGNQYRLNRHNLGHMVADALADEMNTSFTRHKARAQVAAGRLGFLPGGIPGPAVSVAKLDSFMNVSGGPTKALVDFYGVDPDHLLVIHDELDIPPHELRLKKGGGEGGHNGLRSITSALGTKDYLRLRVGIGRPPGRMDTADFVLGDLPGKERPEWATTIAQAAEAAADVVLKGFLTAQQDLHARA</sequence>
<evidence type="ECO:0000256" key="8">
    <source>
        <dbReference type="HAMAP-Rule" id="MF_00083"/>
    </source>
</evidence>
<reference evidence="11 12" key="1">
    <citation type="submission" date="2016-11" db="EMBL/GenBank/DDBJ databases">
        <title>Actinomyces gypaetusis sp. nov. isolated from the vulture Gypaetus barbatus in Qinghai Tibet Plateau China.</title>
        <authorList>
            <person name="Meng X."/>
        </authorList>
    </citation>
    <scope>NUCLEOTIDE SEQUENCE [LARGE SCALE GENOMIC DNA]</scope>
    <source>
        <strain evidence="11 12">VUL4_2</strain>
    </source>
</reference>
<dbReference type="Pfam" id="PF01195">
    <property type="entry name" value="Pept_tRNA_hydro"/>
    <property type="match status" value="1"/>
</dbReference>
<comment type="function">
    <text evidence="8">Hydrolyzes ribosome-free peptidyl-tRNAs (with 1 or more amino acids incorporated), which drop off the ribosome during protein synthesis, or as a result of ribosome stalling.</text>
</comment>
<comment type="subunit">
    <text evidence="8">Monomer.</text>
</comment>
<dbReference type="Gene3D" id="3.40.50.1470">
    <property type="entry name" value="Peptidyl-tRNA hydrolase"/>
    <property type="match status" value="1"/>
</dbReference>
<feature type="site" description="Discriminates between blocked and unblocked aminoacyl-tRNA" evidence="8">
    <location>
        <position position="13"/>
    </location>
</feature>
<dbReference type="AlphaFoldDB" id="A0A1Q5PJS3"/>
<feature type="binding site" evidence="8">
    <location>
        <position position="77"/>
    </location>
    <ligand>
        <name>tRNA</name>
        <dbReference type="ChEBI" id="CHEBI:17843"/>
    </ligand>
</feature>
<feature type="binding site" evidence="8">
    <location>
        <position position="18"/>
    </location>
    <ligand>
        <name>tRNA</name>
        <dbReference type="ChEBI" id="CHEBI:17843"/>
    </ligand>
</feature>
<dbReference type="Proteomes" id="UP000186785">
    <property type="component" value="Unassembled WGS sequence"/>
</dbReference>
<dbReference type="GO" id="GO:0006515">
    <property type="term" value="P:protein quality control for misfolded or incompletely synthesized proteins"/>
    <property type="evidence" value="ECO:0007669"/>
    <property type="project" value="UniProtKB-UniRule"/>
</dbReference>
<keyword evidence="3 8" id="KW-0378">Hydrolase</keyword>
<dbReference type="CDD" id="cd00462">
    <property type="entry name" value="PTH"/>
    <property type="match status" value="1"/>
</dbReference>
<evidence type="ECO:0000256" key="3">
    <source>
        <dbReference type="ARBA" id="ARBA00022801"/>
    </source>
</evidence>
<evidence type="ECO:0000256" key="6">
    <source>
        <dbReference type="ARBA" id="ARBA00048707"/>
    </source>
</evidence>
<evidence type="ECO:0000256" key="9">
    <source>
        <dbReference type="RuleBase" id="RU000673"/>
    </source>
</evidence>
<keyword evidence="12" id="KW-1185">Reference proteome</keyword>
<dbReference type="HAMAP" id="MF_00083">
    <property type="entry name" value="Pept_tRNA_hydro_bact"/>
    <property type="match status" value="1"/>
</dbReference>
<dbReference type="InterPro" id="IPR036416">
    <property type="entry name" value="Pept_tRNA_hydro_sf"/>
</dbReference>
<dbReference type="PROSITE" id="PS01196">
    <property type="entry name" value="PEPT_TRNA_HYDROL_2"/>
    <property type="match status" value="1"/>
</dbReference>
<dbReference type="GO" id="GO:0000049">
    <property type="term" value="F:tRNA binding"/>
    <property type="evidence" value="ECO:0007669"/>
    <property type="project" value="UniProtKB-UniRule"/>
</dbReference>
<feature type="binding site" evidence="8">
    <location>
        <position position="123"/>
    </location>
    <ligand>
        <name>tRNA</name>
        <dbReference type="ChEBI" id="CHEBI:17843"/>
    </ligand>
</feature>
<dbReference type="GO" id="GO:0005737">
    <property type="term" value="C:cytoplasm"/>
    <property type="evidence" value="ECO:0007669"/>
    <property type="project" value="UniProtKB-SubCell"/>
</dbReference>
<name>A0A1Q5PJS3_9ACTO</name>
<feature type="binding site" evidence="8">
    <location>
        <position position="75"/>
    </location>
    <ligand>
        <name>tRNA</name>
        <dbReference type="ChEBI" id="CHEBI:17843"/>
    </ligand>
</feature>
<protein>
    <recommendedName>
        <fullName evidence="7 8">Peptidyl-tRNA hydrolase</fullName>
        <shortName evidence="8">Pth</shortName>
        <ecNumber evidence="1 8">3.1.1.29</ecNumber>
    </recommendedName>
</protein>